<evidence type="ECO:0000313" key="2">
    <source>
        <dbReference type="Proteomes" id="UP000050973"/>
    </source>
</evidence>
<dbReference type="AlphaFoldDB" id="A0A0R1WEW7"/>
<accession>A0A0R1WEW7</accession>
<organism evidence="1 2">
    <name type="scientific">Limosilactobacillus oris DSM 4864</name>
    <dbReference type="NCBI Taxonomy" id="1423779"/>
    <lineage>
        <taxon>Bacteria</taxon>
        <taxon>Bacillati</taxon>
        <taxon>Bacillota</taxon>
        <taxon>Bacilli</taxon>
        <taxon>Lactobacillales</taxon>
        <taxon>Lactobacillaceae</taxon>
        <taxon>Limosilactobacillus</taxon>
    </lineage>
</organism>
<reference evidence="1 2" key="1">
    <citation type="journal article" date="2015" name="Genome Announc.">
        <title>Expanding the biotechnology potential of lactobacilli through comparative genomics of 213 strains and associated genera.</title>
        <authorList>
            <person name="Sun Z."/>
            <person name="Harris H.M."/>
            <person name="McCann A."/>
            <person name="Guo C."/>
            <person name="Argimon S."/>
            <person name="Zhang W."/>
            <person name="Yang X."/>
            <person name="Jeffery I.B."/>
            <person name="Cooney J.C."/>
            <person name="Kagawa T.F."/>
            <person name="Liu W."/>
            <person name="Song Y."/>
            <person name="Salvetti E."/>
            <person name="Wrobel A."/>
            <person name="Rasinkangas P."/>
            <person name="Parkhill J."/>
            <person name="Rea M.C."/>
            <person name="O'Sullivan O."/>
            <person name="Ritari J."/>
            <person name="Douillard F.P."/>
            <person name="Paul Ross R."/>
            <person name="Yang R."/>
            <person name="Briner A.E."/>
            <person name="Felis G.E."/>
            <person name="de Vos W.M."/>
            <person name="Barrangou R."/>
            <person name="Klaenhammer T.R."/>
            <person name="Caufield P.W."/>
            <person name="Cui Y."/>
            <person name="Zhang H."/>
            <person name="O'Toole P.W."/>
        </authorList>
    </citation>
    <scope>NUCLEOTIDE SEQUENCE [LARGE SCALE GENOMIC DNA]</scope>
    <source>
        <strain evidence="1 2">DSM 4864</strain>
    </source>
</reference>
<dbReference type="Pfam" id="PF05657">
    <property type="entry name" value="DUF806"/>
    <property type="match status" value="1"/>
</dbReference>
<comment type="caution">
    <text evidence="1">The sequence shown here is derived from an EMBL/GenBank/DDBJ whole genome shotgun (WGS) entry which is preliminary data.</text>
</comment>
<proteinExistence type="predicted"/>
<evidence type="ECO:0008006" key="3">
    <source>
        <dbReference type="Google" id="ProtNLM"/>
    </source>
</evidence>
<dbReference type="InterPro" id="IPR008524">
    <property type="entry name" value="DUF806"/>
</dbReference>
<evidence type="ECO:0000313" key="1">
    <source>
        <dbReference type="EMBL" id="KRM16141.1"/>
    </source>
</evidence>
<dbReference type="EMBL" id="AZGE01000005">
    <property type="protein sequence ID" value="KRM16141.1"/>
    <property type="molecule type" value="Genomic_DNA"/>
</dbReference>
<gene>
    <name evidence="1" type="ORF">FC49_GL001556</name>
</gene>
<sequence length="128" mass="15138">MKLPSQQALELMGDKFPWINHFYREAVPQGVEIKTSETICVISEWLNEPTYYANQTFKGWTIGVEVHIFYKLHLELSTLDEEMKIAQLFVKDGWTVENSRNHLKDPDTQQVDKVFYFAKDLIIKEREK</sequence>
<dbReference type="RefSeq" id="WP_056984264.1">
    <property type="nucleotide sequence ID" value="NZ_AZGE01000005.1"/>
</dbReference>
<name>A0A0R1WEW7_9LACO</name>
<protein>
    <recommendedName>
        <fullName evidence="3">Phage tail protein</fullName>
    </recommendedName>
</protein>
<dbReference type="PATRIC" id="fig|1423779.3.peg.1613"/>
<dbReference type="Proteomes" id="UP000050973">
    <property type="component" value="Unassembled WGS sequence"/>
</dbReference>